<keyword evidence="1" id="KW-0472">Membrane</keyword>
<gene>
    <name evidence="3" type="ORF">Metal_2689</name>
</gene>
<keyword evidence="1" id="KW-0812">Transmembrane</keyword>
<protein>
    <submittedName>
        <fullName evidence="3">Rhodanese-related sulfurtransferase</fullName>
    </submittedName>
</protein>
<dbReference type="STRING" id="686340.Metal_2689"/>
<dbReference type="PANTHER" id="PTHR45431:SF3">
    <property type="entry name" value="RHODANESE-LIKE DOMAIN-CONTAINING PROTEIN 15, CHLOROPLASTIC"/>
    <property type="match status" value="1"/>
</dbReference>
<dbReference type="SMART" id="SM00450">
    <property type="entry name" value="RHOD"/>
    <property type="match status" value="1"/>
</dbReference>
<dbReference type="GO" id="GO:0016740">
    <property type="term" value="F:transferase activity"/>
    <property type="evidence" value="ECO:0007669"/>
    <property type="project" value="UniProtKB-KW"/>
</dbReference>
<evidence type="ECO:0000313" key="3">
    <source>
        <dbReference type="EMBL" id="EIC30395.1"/>
    </source>
</evidence>
<evidence type="ECO:0000259" key="2">
    <source>
        <dbReference type="PROSITE" id="PS50206"/>
    </source>
</evidence>
<proteinExistence type="predicted"/>
<dbReference type="EMBL" id="CM001475">
    <property type="protein sequence ID" value="EIC30395.1"/>
    <property type="molecule type" value="Genomic_DNA"/>
</dbReference>
<keyword evidence="3" id="KW-0808">Transferase</keyword>
<dbReference type="eggNOG" id="COG0607">
    <property type="taxonomic scope" value="Bacteria"/>
</dbReference>
<feature type="transmembrane region" description="Helical" evidence="1">
    <location>
        <begin position="12"/>
        <end position="34"/>
    </location>
</feature>
<dbReference type="Gene3D" id="3.40.250.10">
    <property type="entry name" value="Rhodanese-like domain"/>
    <property type="match status" value="1"/>
</dbReference>
<dbReference type="InterPro" id="IPR052367">
    <property type="entry name" value="Thiosulfate_ST/Rhodanese-like"/>
</dbReference>
<dbReference type="HOGENOM" id="CLU_089574_1_5_6"/>
<dbReference type="Pfam" id="PF00581">
    <property type="entry name" value="Rhodanese"/>
    <property type="match status" value="1"/>
</dbReference>
<dbReference type="PROSITE" id="PS50206">
    <property type="entry name" value="RHODANESE_3"/>
    <property type="match status" value="1"/>
</dbReference>
<sequence length="149" mass="16706">MQRLFEFIFNHYVYSLALAVVTYLLIQEFFDVAFKKFNHITPMLAVAKMNEGGIEILDVREAPDFSDSHIENAINAPLSKLDEQLPKLASDKKAPLLVVCQNGTRSLTAAKKLAKAGFEQIFVITGGMDAWTEDYKLPVASRRKQKANA</sequence>
<organism evidence="3 4">
    <name type="scientific">Methylomicrobium album BG8</name>
    <dbReference type="NCBI Taxonomy" id="686340"/>
    <lineage>
        <taxon>Bacteria</taxon>
        <taxon>Pseudomonadati</taxon>
        <taxon>Pseudomonadota</taxon>
        <taxon>Gammaproteobacteria</taxon>
        <taxon>Methylococcales</taxon>
        <taxon>Methylococcaceae</taxon>
        <taxon>Methylomicrobium</taxon>
    </lineage>
</organism>
<dbReference type="AlphaFoldDB" id="H8GKA4"/>
<accession>H8GKA4</accession>
<dbReference type="CDD" id="cd00158">
    <property type="entry name" value="RHOD"/>
    <property type="match status" value="1"/>
</dbReference>
<dbReference type="InterPro" id="IPR001763">
    <property type="entry name" value="Rhodanese-like_dom"/>
</dbReference>
<dbReference type="SUPFAM" id="SSF52821">
    <property type="entry name" value="Rhodanese/Cell cycle control phosphatase"/>
    <property type="match status" value="1"/>
</dbReference>
<dbReference type="RefSeq" id="WP_005372996.1">
    <property type="nucleotide sequence ID" value="NZ_CM001475.1"/>
</dbReference>
<dbReference type="InterPro" id="IPR036873">
    <property type="entry name" value="Rhodanese-like_dom_sf"/>
</dbReference>
<evidence type="ECO:0000256" key="1">
    <source>
        <dbReference type="SAM" id="Phobius"/>
    </source>
</evidence>
<dbReference type="PANTHER" id="PTHR45431">
    <property type="entry name" value="RHODANESE-LIKE DOMAIN-CONTAINING PROTEIN 15, CHLOROPLASTIC"/>
    <property type="match status" value="1"/>
</dbReference>
<evidence type="ECO:0000313" key="4">
    <source>
        <dbReference type="Proteomes" id="UP000005090"/>
    </source>
</evidence>
<dbReference type="Proteomes" id="UP000005090">
    <property type="component" value="Chromosome"/>
</dbReference>
<keyword evidence="1" id="KW-1133">Transmembrane helix</keyword>
<reference evidence="3 4" key="1">
    <citation type="journal article" date="2013" name="Genome Announc.">
        <title>Genome Sequence of the Obligate Gammaproteobacterial Methanotroph Methylomicrobium album Strain BG8.</title>
        <authorList>
            <person name="Kits K.D."/>
            <person name="Kalyuzhnaya M.G."/>
            <person name="Klotz M.G."/>
            <person name="Jetten M.S."/>
            <person name="Op den Camp H.J."/>
            <person name="Vuilleumier S."/>
            <person name="Bringel F."/>
            <person name="Dispirito A.A."/>
            <person name="Murrell J.C."/>
            <person name="Bruce D."/>
            <person name="Cheng J.F."/>
            <person name="Copeland A."/>
            <person name="Goodwin L."/>
            <person name="Hauser L."/>
            <person name="Lajus A."/>
            <person name="Land M.L."/>
            <person name="Lapidus A."/>
            <person name="Lucas S."/>
            <person name="Medigue C."/>
            <person name="Pitluck S."/>
            <person name="Woyke T."/>
            <person name="Zeytun A."/>
            <person name="Stein L.Y."/>
        </authorList>
    </citation>
    <scope>NUCLEOTIDE SEQUENCE [LARGE SCALE GENOMIC DNA]</scope>
    <source>
        <strain evidence="3 4">BG8</strain>
    </source>
</reference>
<name>H8GKA4_METAL</name>
<keyword evidence="4" id="KW-1185">Reference proteome</keyword>
<feature type="domain" description="Rhodanese" evidence="2">
    <location>
        <begin position="50"/>
        <end position="140"/>
    </location>
</feature>